<feature type="transmembrane region" description="Helical" evidence="15">
    <location>
        <begin position="38"/>
        <end position="57"/>
    </location>
</feature>
<evidence type="ECO:0000256" key="6">
    <source>
        <dbReference type="ARBA" id="ARBA00022801"/>
    </source>
</evidence>
<dbReference type="InterPro" id="IPR035914">
    <property type="entry name" value="Sperma_CUB_dom_sf"/>
</dbReference>
<dbReference type="EC" id="3.4.24.-" evidence="14"/>
<dbReference type="Gene3D" id="2.60.120.290">
    <property type="entry name" value="Spermadhesin, CUB domain"/>
    <property type="match status" value="1"/>
</dbReference>
<dbReference type="InterPro" id="IPR017452">
    <property type="entry name" value="GPCR_Rhodpsn_7TM"/>
</dbReference>
<dbReference type="Gene3D" id="1.20.1070.10">
    <property type="entry name" value="Rhodopsin 7-helix transmembrane proteins"/>
    <property type="match status" value="1"/>
</dbReference>
<dbReference type="InterPro" id="IPR000859">
    <property type="entry name" value="CUB_dom"/>
</dbReference>
<evidence type="ECO:0000256" key="10">
    <source>
        <dbReference type="ARBA" id="ARBA00023136"/>
    </source>
</evidence>
<dbReference type="CDD" id="cd00637">
    <property type="entry name" value="7tm_classA_rhodopsin-like"/>
    <property type="match status" value="1"/>
</dbReference>
<dbReference type="WBParaSite" id="PSAMB.scaffold3090size19714.g20295.t1">
    <property type="protein sequence ID" value="PSAMB.scaffold3090size19714.g20295.t1"/>
    <property type="gene ID" value="PSAMB.scaffold3090size19714.g20295"/>
</dbReference>
<dbReference type="Pfam" id="PF01400">
    <property type="entry name" value="Astacin"/>
    <property type="match status" value="1"/>
</dbReference>
<dbReference type="GO" id="GO:0006508">
    <property type="term" value="P:proteolysis"/>
    <property type="evidence" value="ECO:0007669"/>
    <property type="project" value="UniProtKB-KW"/>
</dbReference>
<evidence type="ECO:0000256" key="2">
    <source>
        <dbReference type="ARBA" id="ARBA00022536"/>
    </source>
</evidence>
<dbReference type="InterPro" id="IPR024079">
    <property type="entry name" value="MetalloPept_cat_dom_sf"/>
</dbReference>
<feature type="domain" description="CUB" evidence="16">
    <location>
        <begin position="656"/>
        <end position="762"/>
    </location>
</feature>
<evidence type="ECO:0000256" key="12">
    <source>
        <dbReference type="PROSITE-ProRule" id="PRU00059"/>
    </source>
</evidence>
<keyword evidence="4 15" id="KW-0812">Transmembrane</keyword>
<feature type="transmembrane region" description="Helical" evidence="15">
    <location>
        <begin position="229"/>
        <end position="252"/>
    </location>
</feature>
<keyword evidence="10 15" id="KW-0472">Membrane</keyword>
<dbReference type="InterPro" id="IPR000276">
    <property type="entry name" value="GPCR_Rhodpsn"/>
</dbReference>
<dbReference type="PROSITE" id="PS01180">
    <property type="entry name" value="CUB"/>
    <property type="match status" value="1"/>
</dbReference>
<feature type="transmembrane region" description="Helical" evidence="15">
    <location>
        <begin position="138"/>
        <end position="155"/>
    </location>
</feature>
<name>A0A914W5X1_9BILA</name>
<accession>A0A914W5X1</accession>
<keyword evidence="2" id="KW-0245">EGF-like domain</keyword>
<evidence type="ECO:0000256" key="7">
    <source>
        <dbReference type="ARBA" id="ARBA00022833"/>
    </source>
</evidence>
<feature type="domain" description="Peptidase M12A" evidence="18">
    <location>
        <begin position="401"/>
        <end position="608"/>
    </location>
</feature>
<dbReference type="Pfam" id="PF00001">
    <property type="entry name" value="7tm_1"/>
    <property type="match status" value="1"/>
</dbReference>
<dbReference type="PRINTS" id="PR00480">
    <property type="entry name" value="ASTACIN"/>
</dbReference>
<dbReference type="PANTHER" id="PTHR10127:SF780">
    <property type="entry name" value="METALLOENDOPEPTIDASE"/>
    <property type="match status" value="1"/>
</dbReference>
<keyword evidence="5 13" id="KW-0479">Metal-binding</keyword>
<organism evidence="19 20">
    <name type="scientific">Plectus sambesii</name>
    <dbReference type="NCBI Taxonomy" id="2011161"/>
    <lineage>
        <taxon>Eukaryota</taxon>
        <taxon>Metazoa</taxon>
        <taxon>Ecdysozoa</taxon>
        <taxon>Nematoda</taxon>
        <taxon>Chromadorea</taxon>
        <taxon>Plectida</taxon>
        <taxon>Plectina</taxon>
        <taxon>Plectoidea</taxon>
        <taxon>Plectidae</taxon>
        <taxon>Plectus</taxon>
    </lineage>
</organism>
<evidence type="ECO:0000256" key="3">
    <source>
        <dbReference type="ARBA" id="ARBA00022670"/>
    </source>
</evidence>
<dbReference type="GO" id="GO:0008270">
    <property type="term" value="F:zinc ion binding"/>
    <property type="evidence" value="ECO:0007669"/>
    <property type="project" value="UniProtKB-UniRule"/>
</dbReference>
<feature type="transmembrane region" description="Helical" evidence="15">
    <location>
        <begin position="363"/>
        <end position="383"/>
    </location>
</feature>
<evidence type="ECO:0000259" key="18">
    <source>
        <dbReference type="PROSITE" id="PS51864"/>
    </source>
</evidence>
<dbReference type="Proteomes" id="UP000887566">
    <property type="component" value="Unplaced"/>
</dbReference>
<keyword evidence="11" id="KW-1015">Disulfide bond</keyword>
<feature type="transmembrane region" description="Helical" evidence="15">
    <location>
        <begin position="6"/>
        <end position="26"/>
    </location>
</feature>
<feature type="transmembrane region" description="Helical" evidence="15">
    <location>
        <begin position="175"/>
        <end position="200"/>
    </location>
</feature>
<dbReference type="SMART" id="SM00235">
    <property type="entry name" value="ZnMc"/>
    <property type="match status" value="1"/>
</dbReference>
<evidence type="ECO:0000256" key="15">
    <source>
        <dbReference type="SAM" id="Phobius"/>
    </source>
</evidence>
<dbReference type="InterPro" id="IPR001506">
    <property type="entry name" value="Peptidase_M12A"/>
</dbReference>
<evidence type="ECO:0000256" key="13">
    <source>
        <dbReference type="PROSITE-ProRule" id="PRU01211"/>
    </source>
</evidence>
<evidence type="ECO:0000256" key="5">
    <source>
        <dbReference type="ARBA" id="ARBA00022723"/>
    </source>
</evidence>
<evidence type="ECO:0000259" key="17">
    <source>
        <dbReference type="PROSITE" id="PS50262"/>
    </source>
</evidence>
<protein>
    <recommendedName>
        <fullName evidence="14">Metalloendopeptidase</fullName>
        <ecNumber evidence="14">3.4.24.-</ecNumber>
    </recommendedName>
</protein>
<comment type="cofactor">
    <cofactor evidence="13 14">
        <name>Zn(2+)</name>
        <dbReference type="ChEBI" id="CHEBI:29105"/>
    </cofactor>
    <text evidence="13 14">Binds 1 zinc ion per subunit.</text>
</comment>
<dbReference type="PROSITE" id="PS50262">
    <property type="entry name" value="G_PROTEIN_RECEP_F1_2"/>
    <property type="match status" value="1"/>
</dbReference>
<feature type="binding site" evidence="13">
    <location>
        <position position="504"/>
    </location>
    <ligand>
        <name>Zn(2+)</name>
        <dbReference type="ChEBI" id="CHEBI:29105"/>
        <note>catalytic</note>
    </ligand>
</feature>
<keyword evidence="7 13" id="KW-0862">Zinc</keyword>
<comment type="caution">
    <text evidence="12">Lacks conserved residue(s) required for the propagation of feature annotation.</text>
</comment>
<dbReference type="GO" id="GO:0016020">
    <property type="term" value="C:membrane"/>
    <property type="evidence" value="ECO:0007669"/>
    <property type="project" value="UniProtKB-SubCell"/>
</dbReference>
<evidence type="ECO:0000259" key="16">
    <source>
        <dbReference type="PROSITE" id="PS01180"/>
    </source>
</evidence>
<evidence type="ECO:0000256" key="1">
    <source>
        <dbReference type="ARBA" id="ARBA00004370"/>
    </source>
</evidence>
<dbReference type="PROSITE" id="PS51864">
    <property type="entry name" value="ASTACIN"/>
    <property type="match status" value="1"/>
</dbReference>
<dbReference type="GO" id="GO:0004222">
    <property type="term" value="F:metalloendopeptidase activity"/>
    <property type="evidence" value="ECO:0007669"/>
    <property type="project" value="UniProtKB-UniRule"/>
</dbReference>
<feature type="binding site" evidence="13">
    <location>
        <position position="508"/>
    </location>
    <ligand>
        <name>Zn(2+)</name>
        <dbReference type="ChEBI" id="CHEBI:29105"/>
        <note>catalytic</note>
    </ligand>
</feature>
<evidence type="ECO:0000256" key="14">
    <source>
        <dbReference type="RuleBase" id="RU361183"/>
    </source>
</evidence>
<evidence type="ECO:0000256" key="4">
    <source>
        <dbReference type="ARBA" id="ARBA00022692"/>
    </source>
</evidence>
<keyword evidence="9 13" id="KW-0482">Metalloprotease</keyword>
<dbReference type="SUPFAM" id="SSF81321">
    <property type="entry name" value="Family A G protein-coupled receptor-like"/>
    <property type="match status" value="1"/>
</dbReference>
<dbReference type="GO" id="GO:0004930">
    <property type="term" value="F:G protein-coupled receptor activity"/>
    <property type="evidence" value="ECO:0007669"/>
    <property type="project" value="InterPro"/>
</dbReference>
<evidence type="ECO:0000256" key="11">
    <source>
        <dbReference type="ARBA" id="ARBA00023157"/>
    </source>
</evidence>
<feature type="binding site" evidence="13">
    <location>
        <position position="514"/>
    </location>
    <ligand>
        <name>Zn(2+)</name>
        <dbReference type="ChEBI" id="CHEBI:29105"/>
        <note>catalytic</note>
    </ligand>
</feature>
<dbReference type="InterPro" id="IPR006026">
    <property type="entry name" value="Peptidase_Metallo"/>
</dbReference>
<dbReference type="PANTHER" id="PTHR10127">
    <property type="entry name" value="DISCOIDIN, CUB, EGF, LAMININ , AND ZINC METALLOPROTEASE DOMAIN CONTAINING"/>
    <property type="match status" value="1"/>
</dbReference>
<feature type="transmembrane region" description="Helical" evidence="15">
    <location>
        <begin position="272"/>
        <end position="291"/>
    </location>
</feature>
<dbReference type="SUPFAM" id="SSF55486">
    <property type="entry name" value="Metalloproteases ('zincins'), catalytic domain"/>
    <property type="match status" value="1"/>
</dbReference>
<feature type="active site" evidence="13">
    <location>
        <position position="505"/>
    </location>
</feature>
<evidence type="ECO:0000313" key="20">
    <source>
        <dbReference type="WBParaSite" id="PSAMB.scaffold3090size19714.g20295.t1"/>
    </source>
</evidence>
<evidence type="ECO:0000313" key="19">
    <source>
        <dbReference type="Proteomes" id="UP000887566"/>
    </source>
</evidence>
<comment type="subcellular location">
    <subcellularLocation>
        <location evidence="1">Membrane</location>
    </subcellularLocation>
</comment>
<evidence type="ECO:0000256" key="9">
    <source>
        <dbReference type="ARBA" id="ARBA00023049"/>
    </source>
</evidence>
<proteinExistence type="predicted"/>
<reference evidence="20" key="1">
    <citation type="submission" date="2022-11" db="UniProtKB">
        <authorList>
            <consortium name="WormBaseParasite"/>
        </authorList>
    </citation>
    <scope>IDENTIFICATION</scope>
</reference>
<keyword evidence="8 15" id="KW-1133">Transmembrane helix</keyword>
<keyword evidence="19" id="KW-1185">Reference proteome</keyword>
<feature type="transmembrane region" description="Helical" evidence="15">
    <location>
        <begin position="99"/>
        <end position="117"/>
    </location>
</feature>
<evidence type="ECO:0000256" key="8">
    <source>
        <dbReference type="ARBA" id="ARBA00022989"/>
    </source>
</evidence>
<dbReference type="AlphaFoldDB" id="A0A914W5X1"/>
<dbReference type="SUPFAM" id="SSF49854">
    <property type="entry name" value="Spermadhesin, CUB domain"/>
    <property type="match status" value="1"/>
</dbReference>
<feature type="domain" description="G-protein coupled receptors family 1 profile" evidence="17">
    <location>
        <begin position="18"/>
        <end position="288"/>
    </location>
</feature>
<keyword evidence="3 13" id="KW-0645">Protease</keyword>
<keyword evidence="6 13" id="KW-0378">Hydrolase</keyword>
<dbReference type="Gene3D" id="3.40.390.10">
    <property type="entry name" value="Collagenase (Catalytic Domain)"/>
    <property type="match status" value="1"/>
</dbReference>
<sequence length="762" mass="87555">MLIYIISLVFMSIFGVMANLSVIACIVMNASIRKSRSYLLIVSMTVADCLFLLVVSTQDLVKKSSLSPISIPEPTNFTEDQEIIMEIVSRGDGTAVRNILFRLFHYAAMASLVALNADKFYYIYAPFRYERCVTRTRLCLLIAFIWSFAVIWTLFEQFRSRFMDEAKTAFMCEVFAPIACFILPILTSFLLSVGIFRIALRHTKALYRLAREVNPTQSVERSAIYCRKLWRAIMFVLVTTLVSALLLLPYWVAKPIHYFTNDPTDSSSWLALFNDFLGVNAAVDPLITILTQKLYRREVKSWLSCLRMKVSKLRRGDNSSQDEIFPRNVHQKPFDEETSDSGASIESLDINKVLCELNKTRPFSMIILVGTIFVIYADAIAAIKGYNSNKNLRVQSKRIRRATKFAEGKDIQWPSNIIYYEKFGIDDDEKMKEVETAMRIWEKETCVRFRPLAIEARSQHPYVLEVQLSINDRCSSGTGVYKFNIFTGQILIAGPKCTTYKIVHELGHTLGLYHEHSRPDRDDFVQINWYNIGNTEKDKTQMDTMVELNTNNQPYDYGSIMHYSAYHKTLRPGGITIEPRNALYRDTIGQRQQISFLDAKEINELYCSDKCRDQVQYCYHGGYTDPNDCRRCKCPEGLGGISCDQLQPSTNGIKFCGGELRAKNDWSFFAFNTTVAATCYWRIATPSNQQRILFFFKSTIFKCPMFEPCSEFVEVKHEADFQPTGYRMCCDRADTKYSIITATNQMLLIFKGPGSFHIQFKT</sequence>